<proteinExistence type="predicted"/>
<accession>A0A6A4VL50</accession>
<reference evidence="1 2" key="1">
    <citation type="submission" date="2019-07" db="EMBL/GenBank/DDBJ databases">
        <title>Draft genome assembly of a fouling barnacle, Amphibalanus amphitrite (Darwin, 1854): The first reference genome for Thecostraca.</title>
        <authorList>
            <person name="Kim W."/>
        </authorList>
    </citation>
    <scope>NUCLEOTIDE SEQUENCE [LARGE SCALE GENOMIC DNA]</scope>
    <source>
        <strain evidence="1">SNU_AA5</strain>
        <tissue evidence="1">Soma without cirri and trophi</tissue>
    </source>
</reference>
<organism evidence="1 2">
    <name type="scientific">Amphibalanus amphitrite</name>
    <name type="common">Striped barnacle</name>
    <name type="synonym">Balanus amphitrite</name>
    <dbReference type="NCBI Taxonomy" id="1232801"/>
    <lineage>
        <taxon>Eukaryota</taxon>
        <taxon>Metazoa</taxon>
        <taxon>Ecdysozoa</taxon>
        <taxon>Arthropoda</taxon>
        <taxon>Crustacea</taxon>
        <taxon>Multicrustacea</taxon>
        <taxon>Cirripedia</taxon>
        <taxon>Thoracica</taxon>
        <taxon>Thoracicalcarea</taxon>
        <taxon>Balanomorpha</taxon>
        <taxon>Balanoidea</taxon>
        <taxon>Balanidae</taxon>
        <taxon>Amphibalaninae</taxon>
        <taxon>Amphibalanus</taxon>
    </lineage>
</organism>
<evidence type="ECO:0000313" key="2">
    <source>
        <dbReference type="Proteomes" id="UP000440578"/>
    </source>
</evidence>
<name>A0A6A4VL50_AMPAM</name>
<protein>
    <submittedName>
        <fullName evidence="1">Uncharacterized protein</fullName>
    </submittedName>
</protein>
<dbReference type="EMBL" id="VIIS01001828">
    <property type="protein sequence ID" value="KAF0292244.1"/>
    <property type="molecule type" value="Genomic_DNA"/>
</dbReference>
<dbReference type="Proteomes" id="UP000440578">
    <property type="component" value="Unassembled WGS sequence"/>
</dbReference>
<sequence length="83" mass="9761">MNYETRTRVGQRLRQKRLRWGAALKRDMALLLSQQPTAAQAVRCHLFLEVLPTCEEPQDPMSPGDRNRIENLLHDNVMIYREN</sequence>
<gene>
    <name evidence="1" type="ORF">FJT64_009757</name>
</gene>
<keyword evidence="2" id="KW-1185">Reference proteome</keyword>
<dbReference type="AlphaFoldDB" id="A0A6A4VL50"/>
<evidence type="ECO:0000313" key="1">
    <source>
        <dbReference type="EMBL" id="KAF0292244.1"/>
    </source>
</evidence>
<comment type="caution">
    <text evidence="1">The sequence shown here is derived from an EMBL/GenBank/DDBJ whole genome shotgun (WGS) entry which is preliminary data.</text>
</comment>